<comment type="caution">
    <text evidence="2">The sequence shown here is derived from an EMBL/GenBank/DDBJ whole genome shotgun (WGS) entry which is preliminary data.</text>
</comment>
<dbReference type="Proteomes" id="UP000777438">
    <property type="component" value="Unassembled WGS sequence"/>
</dbReference>
<sequence>MAATNPLRPNSPALLGLALGGMWSTPVKGASTSKHSFMEASPPTTHPAGLRPMSSSEVACEAPLSNLISAPSPLLVFSLETIALTDFPVKCDPYRPCAMCERADEVCREQESPRPSGRRRVTRNTTDTCASANSGEREAPKTTGLPTPLDHPSSAHSHDFAHSDATAQPSGIFVQQTGVRDDPNINTDRLSPPCSRVDDSFGASGHNMANLFTARSRSIFRRVQPSPASPPGRSPDRTLWGIHLLPVLRKRYGSCEGRWLTLLALLIDTDFHLLEYERDIG</sequence>
<dbReference type="EMBL" id="JAGPYM010000054">
    <property type="protein sequence ID" value="KAH6871504.1"/>
    <property type="molecule type" value="Genomic_DNA"/>
</dbReference>
<feature type="region of interest" description="Disordered" evidence="1">
    <location>
        <begin position="104"/>
        <end position="163"/>
    </location>
</feature>
<organism evidence="2 3">
    <name type="scientific">Thelonectria olida</name>
    <dbReference type="NCBI Taxonomy" id="1576542"/>
    <lineage>
        <taxon>Eukaryota</taxon>
        <taxon>Fungi</taxon>
        <taxon>Dikarya</taxon>
        <taxon>Ascomycota</taxon>
        <taxon>Pezizomycotina</taxon>
        <taxon>Sordariomycetes</taxon>
        <taxon>Hypocreomycetidae</taxon>
        <taxon>Hypocreales</taxon>
        <taxon>Nectriaceae</taxon>
        <taxon>Thelonectria</taxon>
    </lineage>
</organism>
<protein>
    <submittedName>
        <fullName evidence="2">Uncharacterized protein</fullName>
    </submittedName>
</protein>
<feature type="compositionally biased region" description="Polar residues" evidence="1">
    <location>
        <begin position="123"/>
        <end position="134"/>
    </location>
</feature>
<evidence type="ECO:0000313" key="2">
    <source>
        <dbReference type="EMBL" id="KAH6871504.1"/>
    </source>
</evidence>
<evidence type="ECO:0000313" key="3">
    <source>
        <dbReference type="Proteomes" id="UP000777438"/>
    </source>
</evidence>
<reference evidence="2 3" key="1">
    <citation type="journal article" date="2021" name="Nat. Commun.">
        <title>Genetic determinants of endophytism in the Arabidopsis root mycobiome.</title>
        <authorList>
            <person name="Mesny F."/>
            <person name="Miyauchi S."/>
            <person name="Thiergart T."/>
            <person name="Pickel B."/>
            <person name="Atanasova L."/>
            <person name="Karlsson M."/>
            <person name="Huettel B."/>
            <person name="Barry K.W."/>
            <person name="Haridas S."/>
            <person name="Chen C."/>
            <person name="Bauer D."/>
            <person name="Andreopoulos W."/>
            <person name="Pangilinan J."/>
            <person name="LaButti K."/>
            <person name="Riley R."/>
            <person name="Lipzen A."/>
            <person name="Clum A."/>
            <person name="Drula E."/>
            <person name="Henrissat B."/>
            <person name="Kohler A."/>
            <person name="Grigoriev I.V."/>
            <person name="Martin F.M."/>
            <person name="Hacquard S."/>
        </authorList>
    </citation>
    <scope>NUCLEOTIDE SEQUENCE [LARGE SCALE GENOMIC DNA]</scope>
    <source>
        <strain evidence="2 3">MPI-CAGE-CH-0241</strain>
    </source>
</reference>
<name>A0A9P9AEY4_9HYPO</name>
<accession>A0A9P9AEY4</accession>
<keyword evidence="3" id="KW-1185">Reference proteome</keyword>
<feature type="region of interest" description="Disordered" evidence="1">
    <location>
        <begin position="33"/>
        <end position="52"/>
    </location>
</feature>
<proteinExistence type="predicted"/>
<gene>
    <name evidence="2" type="ORF">B0T10DRAFT_466666</name>
</gene>
<dbReference type="AlphaFoldDB" id="A0A9P9AEY4"/>
<feature type="region of interest" description="Disordered" evidence="1">
    <location>
        <begin position="177"/>
        <end position="197"/>
    </location>
</feature>
<evidence type="ECO:0000256" key="1">
    <source>
        <dbReference type="SAM" id="MobiDB-lite"/>
    </source>
</evidence>
<feature type="compositionally biased region" description="Polar residues" evidence="1">
    <location>
        <begin position="177"/>
        <end position="189"/>
    </location>
</feature>